<name>A0A2P2PZG7_RHIMU</name>
<protein>
    <submittedName>
        <fullName evidence="1">Uncharacterized protein</fullName>
    </submittedName>
</protein>
<reference evidence="1" key="1">
    <citation type="submission" date="2018-02" db="EMBL/GenBank/DDBJ databases">
        <title>Rhizophora mucronata_Transcriptome.</title>
        <authorList>
            <person name="Meera S.P."/>
            <person name="Sreeshan A."/>
            <person name="Augustine A."/>
        </authorList>
    </citation>
    <scope>NUCLEOTIDE SEQUENCE</scope>
    <source>
        <tissue evidence="1">Leaf</tissue>
    </source>
</reference>
<sequence length="28" mass="3576">MSNIGICNKYNKRNKDFFFIWFKEIKKY</sequence>
<accession>A0A2P2PZG7</accession>
<organism evidence="1">
    <name type="scientific">Rhizophora mucronata</name>
    <name type="common">Asiatic mangrove</name>
    <dbReference type="NCBI Taxonomy" id="61149"/>
    <lineage>
        <taxon>Eukaryota</taxon>
        <taxon>Viridiplantae</taxon>
        <taxon>Streptophyta</taxon>
        <taxon>Embryophyta</taxon>
        <taxon>Tracheophyta</taxon>
        <taxon>Spermatophyta</taxon>
        <taxon>Magnoliopsida</taxon>
        <taxon>eudicotyledons</taxon>
        <taxon>Gunneridae</taxon>
        <taxon>Pentapetalae</taxon>
        <taxon>rosids</taxon>
        <taxon>fabids</taxon>
        <taxon>Malpighiales</taxon>
        <taxon>Rhizophoraceae</taxon>
        <taxon>Rhizophora</taxon>
    </lineage>
</organism>
<evidence type="ECO:0000313" key="1">
    <source>
        <dbReference type="EMBL" id="MBX60130.1"/>
    </source>
</evidence>
<dbReference type="EMBL" id="GGEC01079646">
    <property type="protein sequence ID" value="MBX60130.1"/>
    <property type="molecule type" value="Transcribed_RNA"/>
</dbReference>
<proteinExistence type="predicted"/>
<dbReference type="AlphaFoldDB" id="A0A2P2PZG7"/>